<reference evidence="1" key="1">
    <citation type="submission" date="2024-12" db="EMBL/GenBank/DDBJ databases">
        <title>Comparative genomics and development of molecular markers within Purpureocillium lilacinum and among Purpureocillium species.</title>
        <authorList>
            <person name="Yeh Z.-Y."/>
            <person name="Ni N.-T."/>
            <person name="Lo P.-H."/>
            <person name="Mushyakhwo K."/>
            <person name="Lin C.-F."/>
            <person name="Nai Y.-S."/>
        </authorList>
    </citation>
    <scope>NUCLEOTIDE SEQUENCE</scope>
    <source>
        <strain evidence="1">NCHU-NPUST-175</strain>
    </source>
</reference>
<name>A0ACC4DJJ6_PURLI</name>
<dbReference type="Proteomes" id="UP001638806">
    <property type="component" value="Unassembled WGS sequence"/>
</dbReference>
<sequence length="509" mass="55826">MAPGAIVDDEGTLAILSKQDAVPNLYQGLDEDELRAKSDKHLLYYGSRFHQDVITGARGLYIYTASGHRILDWTSGQMSCLLGHGHPEIVKVIYDHALHLDHLFSGMVSPPVISLGERLCKALPEGLDRAFFLSTGGESNEAAIKLAKVYTGKFEIVGIGASWHGMTAQAQGTQYHFGRRGHGPLMPGMHMLPAPNAYRSVFRKSDGSYDWEAELDHGWKMIDLQSCGSLAACIVECIQSSGGMHVLPPGYLKALKKHCEARGMLLIVDEAQTGVGRCGDFMAINHEDVVPDILTLSKTLGNGLPLSAVVTSDKIGLEAADKGYFFYTTHVNDPLPAAVGDKVLEILFRDDLVAHSRKMGDVLHTGLQKLYSRYGCIGQVRGRGLMAGVEIVEDRETKAPANELAKRVGDLAYSLGLWANLSSHPSFGGVFRIAPPITVTAEQIEEGLTFWRRPLHRRRELSPCTEETCVLAQRCTCTKRLPSRVVARGYQLMVNFNQYTLVVKKHDGT</sequence>
<organism evidence="1 2">
    <name type="scientific">Purpureocillium lilacinum</name>
    <name type="common">Paecilomyces lilacinus</name>
    <dbReference type="NCBI Taxonomy" id="33203"/>
    <lineage>
        <taxon>Eukaryota</taxon>
        <taxon>Fungi</taxon>
        <taxon>Dikarya</taxon>
        <taxon>Ascomycota</taxon>
        <taxon>Pezizomycotina</taxon>
        <taxon>Sordariomycetes</taxon>
        <taxon>Hypocreomycetidae</taxon>
        <taxon>Hypocreales</taxon>
        <taxon>Ophiocordycipitaceae</taxon>
        <taxon>Purpureocillium</taxon>
    </lineage>
</organism>
<proteinExistence type="predicted"/>
<accession>A0ACC4DJJ6</accession>
<keyword evidence="2" id="KW-1185">Reference proteome</keyword>
<evidence type="ECO:0000313" key="1">
    <source>
        <dbReference type="EMBL" id="KAL3956248.1"/>
    </source>
</evidence>
<evidence type="ECO:0000313" key="2">
    <source>
        <dbReference type="Proteomes" id="UP001638806"/>
    </source>
</evidence>
<gene>
    <name evidence="1" type="ORF">ACCO45_009094</name>
</gene>
<protein>
    <submittedName>
        <fullName evidence="1">Uncharacterized protein</fullName>
    </submittedName>
</protein>
<dbReference type="EMBL" id="JBGNUJ010000008">
    <property type="protein sequence ID" value="KAL3956248.1"/>
    <property type="molecule type" value="Genomic_DNA"/>
</dbReference>
<comment type="caution">
    <text evidence="1">The sequence shown here is derived from an EMBL/GenBank/DDBJ whole genome shotgun (WGS) entry which is preliminary data.</text>
</comment>